<feature type="region of interest" description="Disordered" evidence="6">
    <location>
        <begin position="332"/>
        <end position="366"/>
    </location>
</feature>
<feature type="domain" description="Histone acetyl transferase HAT1 N-terminal" evidence="7">
    <location>
        <begin position="35"/>
        <end position="242"/>
    </location>
</feature>
<dbReference type="SUPFAM" id="SSF55729">
    <property type="entry name" value="Acyl-CoA N-acyltransferases (Nat)"/>
    <property type="match status" value="1"/>
</dbReference>
<organism evidence="8 9">
    <name type="scientific">Toxoplasma gondii FOU</name>
    <dbReference type="NCBI Taxonomy" id="943167"/>
    <lineage>
        <taxon>Eukaryota</taxon>
        <taxon>Sar</taxon>
        <taxon>Alveolata</taxon>
        <taxon>Apicomplexa</taxon>
        <taxon>Conoidasida</taxon>
        <taxon>Coccidia</taxon>
        <taxon>Eucoccidiorida</taxon>
        <taxon>Eimeriorina</taxon>
        <taxon>Sarcocystidae</taxon>
        <taxon>Toxoplasma</taxon>
    </lineage>
</organism>
<evidence type="ECO:0000313" key="8">
    <source>
        <dbReference type="EMBL" id="KFG47211.1"/>
    </source>
</evidence>
<evidence type="ECO:0000313" key="9">
    <source>
        <dbReference type="Proteomes" id="UP000028838"/>
    </source>
</evidence>
<dbReference type="GO" id="GO:0031509">
    <property type="term" value="P:subtelomeric heterochromatin formation"/>
    <property type="evidence" value="ECO:0007669"/>
    <property type="project" value="InterPro"/>
</dbReference>
<name>A0A086KS43_TOXGO</name>
<proteinExistence type="inferred from homology"/>
<dbReference type="PANTHER" id="PTHR12046">
    <property type="entry name" value="HISTONE ACETYLTRANSFERASE TYPE B CATALYTIC SUBUNIT"/>
    <property type="match status" value="1"/>
</dbReference>
<gene>
    <name evidence="8" type="ORF">TGFOU_293380A</name>
</gene>
<accession>A0A086KS43</accession>
<dbReference type="InterPro" id="IPR037113">
    <property type="entry name" value="Hat1_N_sf"/>
</dbReference>
<keyword evidence="3 8" id="KW-0808">Transferase</keyword>
<feature type="region of interest" description="Disordered" evidence="6">
    <location>
        <begin position="1"/>
        <end position="32"/>
    </location>
</feature>
<dbReference type="GO" id="GO:0000781">
    <property type="term" value="C:chromosome, telomeric region"/>
    <property type="evidence" value="ECO:0007669"/>
    <property type="project" value="GOC"/>
</dbReference>
<keyword evidence="4 8" id="KW-0012">Acyltransferase</keyword>
<dbReference type="Gene3D" id="3.90.360.10">
    <property type="entry name" value="Histone acetyl transferase 1 (HAT1), N-terminal domain"/>
    <property type="match status" value="1"/>
</dbReference>
<feature type="region of interest" description="Disordered" evidence="6">
    <location>
        <begin position="151"/>
        <end position="206"/>
    </location>
</feature>
<comment type="similarity">
    <text evidence="1">Belongs to the HAT1 family.</text>
</comment>
<feature type="compositionally biased region" description="Basic and acidic residues" evidence="6">
    <location>
        <begin position="273"/>
        <end position="294"/>
    </location>
</feature>
<evidence type="ECO:0000256" key="4">
    <source>
        <dbReference type="ARBA" id="ARBA00023315"/>
    </source>
</evidence>
<dbReference type="Pfam" id="PF10394">
    <property type="entry name" value="Hat1_N"/>
    <property type="match status" value="1"/>
</dbReference>
<dbReference type="InterPro" id="IPR016181">
    <property type="entry name" value="Acyl_CoA_acyltransferase"/>
</dbReference>
<dbReference type="OrthoDB" id="10253098at2759"/>
<dbReference type="VEuPathDB" id="ToxoDB:TGFOU_293380A"/>
<evidence type="ECO:0000256" key="2">
    <source>
        <dbReference type="ARBA" id="ARBA00013184"/>
    </source>
</evidence>
<reference evidence="8 9" key="1">
    <citation type="submission" date="2014-07" db="EMBL/GenBank/DDBJ databases">
        <authorList>
            <person name="Sibley D."/>
            <person name="Venepally P."/>
            <person name="Karamycheva S."/>
            <person name="Hadjithomas M."/>
            <person name="Khan A."/>
            <person name="Brunk B."/>
            <person name="Roos D."/>
            <person name="Caler E."/>
            <person name="Lorenzi H."/>
        </authorList>
    </citation>
    <scope>NUCLEOTIDE SEQUENCE [LARGE SCALE GENOMIC DNA]</scope>
    <source>
        <strain evidence="8 9">FOU</strain>
    </source>
</reference>
<dbReference type="EC" id="2.3.1.48" evidence="2"/>
<feature type="compositionally biased region" description="Basic and acidic residues" evidence="6">
    <location>
        <begin position="348"/>
        <end position="366"/>
    </location>
</feature>
<sequence length="366" mass="41307">MPREASSGVSPRPLSPPSPTGHGDSVSPQGATLPSMNALQVVRFHPVFADSDFFSPPEHLAFSPLFCHHFFKESETVSGFDELSIDIFFAPDTFDTYIRVQGVISPKARDPAAVHGALMRDLFDSVRFPGNLSTSAEEFLANIRRNRSHFSPPGRVVAERRLHAENQGEARKEEKQETKKEKKEKKEKEKKAPQETAAHGEEPEVEEVVKLQLRECSFDVEDGHPFLLLHRRVEWFLHWFIESASAIHTDSQWRVILPYLVTERRPRQAAARMHREGEKQQAPRESRRPKRAEESAAADSPETESSSDLVIGLAQKARERCVEVAQDFEERWKRSSEAGGGGLAVSKENGEARRERRPSASEEHCS</sequence>
<evidence type="ECO:0000259" key="7">
    <source>
        <dbReference type="Pfam" id="PF10394"/>
    </source>
</evidence>
<comment type="caution">
    <text evidence="8">The sequence shown here is derived from an EMBL/GenBank/DDBJ whole genome shotgun (WGS) entry which is preliminary data.</text>
</comment>
<dbReference type="Proteomes" id="UP000028838">
    <property type="component" value="Unassembled WGS sequence"/>
</dbReference>
<evidence type="ECO:0000256" key="1">
    <source>
        <dbReference type="ARBA" id="ARBA00010543"/>
    </source>
</evidence>
<evidence type="ECO:0000256" key="6">
    <source>
        <dbReference type="SAM" id="MobiDB-lite"/>
    </source>
</evidence>
<feature type="region of interest" description="Disordered" evidence="6">
    <location>
        <begin position="268"/>
        <end position="310"/>
    </location>
</feature>
<feature type="compositionally biased region" description="Basic and acidic residues" evidence="6">
    <location>
        <begin position="157"/>
        <end position="206"/>
    </location>
</feature>
<dbReference type="AlphaFoldDB" id="A0A086KS43"/>
<protein>
    <recommendedName>
        <fullName evidence="2">histone acetyltransferase</fullName>
        <ecNumber evidence="2">2.3.1.48</ecNumber>
    </recommendedName>
</protein>
<dbReference type="InterPro" id="IPR017380">
    <property type="entry name" value="Hist_AcTrfase_B-typ_cat-su"/>
</dbReference>
<dbReference type="EMBL" id="AEYH02001769">
    <property type="protein sequence ID" value="KFG47211.1"/>
    <property type="molecule type" value="Genomic_DNA"/>
</dbReference>
<feature type="non-terminal residue" evidence="8">
    <location>
        <position position="366"/>
    </location>
</feature>
<dbReference type="GO" id="GO:0005634">
    <property type="term" value="C:nucleus"/>
    <property type="evidence" value="ECO:0007669"/>
    <property type="project" value="InterPro"/>
</dbReference>
<evidence type="ECO:0000256" key="3">
    <source>
        <dbReference type="ARBA" id="ARBA00022679"/>
    </source>
</evidence>
<dbReference type="InterPro" id="IPR019467">
    <property type="entry name" value="Hat1_N"/>
</dbReference>
<evidence type="ECO:0000256" key="5">
    <source>
        <dbReference type="ARBA" id="ARBA00048017"/>
    </source>
</evidence>
<comment type="catalytic activity">
    <reaction evidence="5">
        <text>L-lysyl-[protein] + acetyl-CoA = N(6)-acetyl-L-lysyl-[protein] + CoA + H(+)</text>
        <dbReference type="Rhea" id="RHEA:45948"/>
        <dbReference type="Rhea" id="RHEA-COMP:9752"/>
        <dbReference type="Rhea" id="RHEA-COMP:10731"/>
        <dbReference type="ChEBI" id="CHEBI:15378"/>
        <dbReference type="ChEBI" id="CHEBI:29969"/>
        <dbReference type="ChEBI" id="CHEBI:57287"/>
        <dbReference type="ChEBI" id="CHEBI:57288"/>
        <dbReference type="ChEBI" id="CHEBI:61930"/>
        <dbReference type="EC" id="2.3.1.48"/>
    </reaction>
</comment>
<dbReference type="GO" id="GO:0004402">
    <property type="term" value="F:histone acetyltransferase activity"/>
    <property type="evidence" value="ECO:0007669"/>
    <property type="project" value="InterPro"/>
</dbReference>